<feature type="transmembrane region" description="Helical" evidence="1">
    <location>
        <begin position="123"/>
        <end position="143"/>
    </location>
</feature>
<dbReference type="OrthoDB" id="7564746at2"/>
<sequence>MKTYYKVILLTGFIAGSLDLTGAIISSTILNRKFPSKIFHYIASGVFGKEAFSGGNSMILWGLLFHYIIAYAFTFFYFLIYPKIGFLHINRIASGIFYGAFVWVIMNRIVVPLSNVTQGPFNITQAIVGMVVLMLMIGLPIAFNAHKYYAVE</sequence>
<dbReference type="EMBL" id="SEWF01000023">
    <property type="protein sequence ID" value="RYU94622.1"/>
    <property type="molecule type" value="Genomic_DNA"/>
</dbReference>
<keyword evidence="1" id="KW-0812">Transmembrane</keyword>
<evidence type="ECO:0008006" key="4">
    <source>
        <dbReference type="Google" id="ProtNLM"/>
    </source>
</evidence>
<dbReference type="Proteomes" id="UP000293162">
    <property type="component" value="Unassembled WGS sequence"/>
</dbReference>
<keyword evidence="1" id="KW-1133">Transmembrane helix</keyword>
<evidence type="ECO:0000313" key="2">
    <source>
        <dbReference type="EMBL" id="RYU94622.1"/>
    </source>
</evidence>
<feature type="transmembrane region" description="Helical" evidence="1">
    <location>
        <begin position="58"/>
        <end position="80"/>
    </location>
</feature>
<evidence type="ECO:0000313" key="3">
    <source>
        <dbReference type="Proteomes" id="UP000293162"/>
    </source>
</evidence>
<name>A0A4Q5LXX6_9BACT</name>
<feature type="transmembrane region" description="Helical" evidence="1">
    <location>
        <begin position="92"/>
        <end position="111"/>
    </location>
</feature>
<reference evidence="2 3" key="1">
    <citation type="submission" date="2019-02" db="EMBL/GenBank/DDBJ databases">
        <title>Bacterial novel species Emticicia sp. 17J42-9 isolated from soil.</title>
        <authorList>
            <person name="Jung H.-Y."/>
        </authorList>
    </citation>
    <scope>NUCLEOTIDE SEQUENCE [LARGE SCALE GENOMIC DNA]</scope>
    <source>
        <strain evidence="2 3">17J42-9</strain>
    </source>
</reference>
<keyword evidence="3" id="KW-1185">Reference proteome</keyword>
<evidence type="ECO:0000256" key="1">
    <source>
        <dbReference type="SAM" id="Phobius"/>
    </source>
</evidence>
<protein>
    <recommendedName>
        <fullName evidence="4">DUF1440 domain-containing protein</fullName>
    </recommendedName>
</protein>
<gene>
    <name evidence="2" type="ORF">EWM59_15935</name>
</gene>
<proteinExistence type="predicted"/>
<comment type="caution">
    <text evidence="2">The sequence shown here is derived from an EMBL/GenBank/DDBJ whole genome shotgun (WGS) entry which is preliminary data.</text>
</comment>
<organism evidence="2 3">
    <name type="scientific">Emticicia agri</name>
    <dbReference type="NCBI Taxonomy" id="2492393"/>
    <lineage>
        <taxon>Bacteria</taxon>
        <taxon>Pseudomonadati</taxon>
        <taxon>Bacteroidota</taxon>
        <taxon>Cytophagia</taxon>
        <taxon>Cytophagales</taxon>
        <taxon>Leadbetterellaceae</taxon>
        <taxon>Emticicia</taxon>
    </lineage>
</organism>
<dbReference type="RefSeq" id="WP_130022227.1">
    <property type="nucleotide sequence ID" value="NZ_SEWF01000023.1"/>
</dbReference>
<accession>A0A4Q5LXX6</accession>
<dbReference type="AlphaFoldDB" id="A0A4Q5LXX6"/>
<keyword evidence="1" id="KW-0472">Membrane</keyword>